<name>A0A550CG03_9AGAR</name>
<evidence type="ECO:0000256" key="6">
    <source>
        <dbReference type="ARBA" id="ARBA00022801"/>
    </source>
</evidence>
<feature type="signal peptide" evidence="10">
    <location>
        <begin position="1"/>
        <end position="25"/>
    </location>
</feature>
<dbReference type="AlphaFoldDB" id="A0A550CG03"/>
<accession>A0A550CG03</accession>
<evidence type="ECO:0000256" key="10">
    <source>
        <dbReference type="RuleBase" id="RU361238"/>
    </source>
</evidence>
<keyword evidence="4" id="KW-0479">Metal-binding</keyword>
<keyword evidence="2" id="KW-0719">Serine esterase</keyword>
<evidence type="ECO:0000256" key="7">
    <source>
        <dbReference type="ARBA" id="ARBA00022837"/>
    </source>
</evidence>
<comment type="similarity">
    <text evidence="1 10">Belongs to the tannase family.</text>
</comment>
<dbReference type="GO" id="GO:0046872">
    <property type="term" value="F:metal ion binding"/>
    <property type="evidence" value="ECO:0007669"/>
    <property type="project" value="UniProtKB-KW"/>
</dbReference>
<keyword evidence="12" id="KW-1185">Reference proteome</keyword>
<dbReference type="PANTHER" id="PTHR33938">
    <property type="entry name" value="FERULOYL ESTERASE B-RELATED"/>
    <property type="match status" value="1"/>
</dbReference>
<keyword evidence="8" id="KW-1015">Disulfide bond</keyword>
<comment type="caution">
    <text evidence="11">The sequence shown here is derived from an EMBL/GenBank/DDBJ whole genome shotgun (WGS) entry which is preliminary data.</text>
</comment>
<keyword evidence="3" id="KW-0119">Carbohydrate metabolism</keyword>
<evidence type="ECO:0000256" key="5">
    <source>
        <dbReference type="ARBA" id="ARBA00022729"/>
    </source>
</evidence>
<keyword evidence="6 10" id="KW-0378">Hydrolase</keyword>
<evidence type="ECO:0000256" key="3">
    <source>
        <dbReference type="ARBA" id="ARBA00022651"/>
    </source>
</evidence>
<dbReference type="Pfam" id="PF07519">
    <property type="entry name" value="Tannase"/>
    <property type="match status" value="1"/>
</dbReference>
<dbReference type="PANTHER" id="PTHR33938:SF15">
    <property type="entry name" value="FERULOYL ESTERASE B-RELATED"/>
    <property type="match status" value="1"/>
</dbReference>
<dbReference type="InterPro" id="IPR011118">
    <property type="entry name" value="Tannase/feruloyl_esterase"/>
</dbReference>
<dbReference type="Proteomes" id="UP000320762">
    <property type="component" value="Unassembled WGS sequence"/>
</dbReference>
<protein>
    <recommendedName>
        <fullName evidence="10">Carboxylic ester hydrolase</fullName>
        <ecNumber evidence="10">3.1.1.-</ecNumber>
    </recommendedName>
</protein>
<dbReference type="EC" id="3.1.1.-" evidence="10"/>
<sequence>MIPLRSGSSVLLSAFAFLRAATVHAQDDFASSCASFLNQINMENVTTYATDFVAAGTNITLEQAPSCSDPPSQLVSTDLCRIRMNVTTSERSELRMEAWFPQNYTGRFLSTGNGGIGGCIQYSDLAYTSSLGFATVGTNDGHEGQTGVAFLNNPDVIADYAWRSVHTGVVVGNELTELFYGAPHDKSYYLGCSTGGRQGWKMVQDFPEDFDGVLAGAPAFAFTQLQYWSGSFYTVTGPEGADTFVPMEMWAGAIHQEVLNQCDALDGATDNVLENPDLCNFDPTPLICADGNTTDCLTETQADTVRTVLSPIYDENGELVYPRMQPGAEVLAGMAQFSGQPFSYSTNWWRYAIYNDSTWDPATISLADYYIAIEMDPGTVESFSGDISAFKEAGSKVLHYHGLMDGLISSDNSKRYYSLVQETLGMEPAELDEFYRFFPISGMSHCGGGDGAYKIGNTADGAAGTSADDNVLLALVQWVEEGVAPEVVRGADANETLWRAHCKWPKTNKYVGPGTYEDESAWQCA</sequence>
<gene>
    <name evidence="11" type="ORF">BD626DRAFT_568992</name>
</gene>
<feature type="chain" id="PRO_5022248657" description="Carboxylic ester hydrolase" evidence="10">
    <location>
        <begin position="26"/>
        <end position="525"/>
    </location>
</feature>
<keyword evidence="5 10" id="KW-0732">Signal</keyword>
<reference evidence="11 12" key="1">
    <citation type="journal article" date="2019" name="New Phytol.">
        <title>Comparative genomics reveals unique wood-decay strategies and fruiting body development in the Schizophyllaceae.</title>
        <authorList>
            <person name="Almasi E."/>
            <person name="Sahu N."/>
            <person name="Krizsan K."/>
            <person name="Balint B."/>
            <person name="Kovacs G.M."/>
            <person name="Kiss B."/>
            <person name="Cseklye J."/>
            <person name="Drula E."/>
            <person name="Henrissat B."/>
            <person name="Nagy I."/>
            <person name="Chovatia M."/>
            <person name="Adam C."/>
            <person name="LaButti K."/>
            <person name="Lipzen A."/>
            <person name="Riley R."/>
            <person name="Grigoriev I.V."/>
            <person name="Nagy L.G."/>
        </authorList>
    </citation>
    <scope>NUCLEOTIDE SEQUENCE [LARGE SCALE GENOMIC DNA]</scope>
    <source>
        <strain evidence="11 12">NL-1724</strain>
    </source>
</reference>
<evidence type="ECO:0000313" key="11">
    <source>
        <dbReference type="EMBL" id="TRM63606.1"/>
    </source>
</evidence>
<dbReference type="EMBL" id="VDMD01000009">
    <property type="protein sequence ID" value="TRM63606.1"/>
    <property type="molecule type" value="Genomic_DNA"/>
</dbReference>
<keyword evidence="3" id="KW-0624">Polysaccharide degradation</keyword>
<dbReference type="GO" id="GO:0030600">
    <property type="term" value="F:feruloyl esterase activity"/>
    <property type="evidence" value="ECO:0007669"/>
    <property type="project" value="UniProtKB-EC"/>
</dbReference>
<evidence type="ECO:0000256" key="1">
    <source>
        <dbReference type="ARBA" id="ARBA00006249"/>
    </source>
</evidence>
<dbReference type="SUPFAM" id="SSF53474">
    <property type="entry name" value="alpha/beta-Hydrolases"/>
    <property type="match status" value="1"/>
</dbReference>
<evidence type="ECO:0000256" key="4">
    <source>
        <dbReference type="ARBA" id="ARBA00022723"/>
    </source>
</evidence>
<organism evidence="11 12">
    <name type="scientific">Schizophyllum amplum</name>
    <dbReference type="NCBI Taxonomy" id="97359"/>
    <lineage>
        <taxon>Eukaryota</taxon>
        <taxon>Fungi</taxon>
        <taxon>Dikarya</taxon>
        <taxon>Basidiomycota</taxon>
        <taxon>Agaricomycotina</taxon>
        <taxon>Agaricomycetes</taxon>
        <taxon>Agaricomycetidae</taxon>
        <taxon>Agaricales</taxon>
        <taxon>Schizophyllaceae</taxon>
        <taxon>Schizophyllum</taxon>
    </lineage>
</organism>
<keyword evidence="3" id="KW-0858">Xylan degradation</keyword>
<proteinExistence type="inferred from homology"/>
<keyword evidence="7" id="KW-0106">Calcium</keyword>
<comment type="catalytic activity">
    <reaction evidence="9">
        <text>feruloyl-polysaccharide + H2O = ferulate + polysaccharide.</text>
        <dbReference type="EC" id="3.1.1.73"/>
    </reaction>
</comment>
<evidence type="ECO:0000313" key="12">
    <source>
        <dbReference type="Proteomes" id="UP000320762"/>
    </source>
</evidence>
<dbReference type="OrthoDB" id="3039123at2759"/>
<evidence type="ECO:0000256" key="8">
    <source>
        <dbReference type="ARBA" id="ARBA00023157"/>
    </source>
</evidence>
<evidence type="ECO:0000256" key="2">
    <source>
        <dbReference type="ARBA" id="ARBA00022487"/>
    </source>
</evidence>
<dbReference type="GO" id="GO:0045493">
    <property type="term" value="P:xylan catabolic process"/>
    <property type="evidence" value="ECO:0007669"/>
    <property type="project" value="UniProtKB-KW"/>
</dbReference>
<evidence type="ECO:0000256" key="9">
    <source>
        <dbReference type="ARBA" id="ARBA00034075"/>
    </source>
</evidence>
<dbReference type="InterPro" id="IPR029058">
    <property type="entry name" value="AB_hydrolase_fold"/>
</dbReference>